<name>A0ABU8S1P4_9SPHN</name>
<sequence length="530" mass="58014">MAGSTLGSGPAAAQFYIGPSYLLVPGATGDAKEPSHRDWIRAEARYWTERPKLPEIRGITALKNDLLFSGSTAPTQGPNVLTLSIDKRSPSLPALMARCRSGERLAEVRYAEAAEIARHPQEHGPKPADVPDFYEYVLSGVTLDCPTVVDAPEQALRLKFEAIRWVNHRPQPEPRAIAARPAILQPASLSGYRRTFVISWFAAVTDAAPDQCPRMNSKPSPADYFALMPEDKAARLRKELADKGVGPERMPYRGPEELDVNLLPGIVADPGHQAPHADIVKGFDLDGDDGRGPPSAGVRAHKNFISPDGRRGIDNQLFTVEGCVEGLRRKGFLPMIFNEGRAAGQPSALVEISGIDDERNDDDVRVTLFYSEDGLRRSPAKVVLPDYTFRVSASPEFTQDFVRLRGRIVDGVIETDPGDTLHVHEVTGIETTFVKPRMRLEFTPEGGIKGVIGGYLDWRKRLVFQIYRGSDYENTVGLQAPAIYNAMKRAADGLRDPVTGEFNGISAAFDIEGVPAFVPPDRASRLAAGR</sequence>
<dbReference type="RefSeq" id="WP_339589212.1">
    <property type="nucleotide sequence ID" value="NZ_JBBHJZ010000006.1"/>
</dbReference>
<reference evidence="1 2" key="1">
    <citation type="submission" date="2024-03" db="EMBL/GenBank/DDBJ databases">
        <authorList>
            <person name="Jo J.-H."/>
        </authorList>
    </citation>
    <scope>NUCLEOTIDE SEQUENCE [LARGE SCALE GENOMIC DNA]</scope>
    <source>
        <strain evidence="1 2">PS1R-30</strain>
    </source>
</reference>
<evidence type="ECO:0000313" key="1">
    <source>
        <dbReference type="EMBL" id="MEJ5979275.1"/>
    </source>
</evidence>
<comment type="caution">
    <text evidence="1">The sequence shown here is derived from an EMBL/GenBank/DDBJ whole genome shotgun (WGS) entry which is preliminary data.</text>
</comment>
<dbReference type="EMBL" id="JBBHJZ010000006">
    <property type="protein sequence ID" value="MEJ5979275.1"/>
    <property type="molecule type" value="Genomic_DNA"/>
</dbReference>
<organism evidence="1 2">
    <name type="scientific">Novosphingobium anseongense</name>
    <dbReference type="NCBI Taxonomy" id="3133436"/>
    <lineage>
        <taxon>Bacteria</taxon>
        <taxon>Pseudomonadati</taxon>
        <taxon>Pseudomonadota</taxon>
        <taxon>Alphaproteobacteria</taxon>
        <taxon>Sphingomonadales</taxon>
        <taxon>Sphingomonadaceae</taxon>
        <taxon>Novosphingobium</taxon>
    </lineage>
</organism>
<evidence type="ECO:0000313" key="2">
    <source>
        <dbReference type="Proteomes" id="UP001361239"/>
    </source>
</evidence>
<dbReference type="Proteomes" id="UP001361239">
    <property type="component" value="Unassembled WGS sequence"/>
</dbReference>
<keyword evidence="2" id="KW-1185">Reference proteome</keyword>
<proteinExistence type="predicted"/>
<gene>
    <name evidence="1" type="ORF">WG901_21660</name>
</gene>
<protein>
    <submittedName>
        <fullName evidence="1">Uncharacterized protein</fullName>
    </submittedName>
</protein>
<accession>A0ABU8S1P4</accession>